<protein>
    <recommendedName>
        <fullName evidence="3">6-phosphogluconate dehydrogenase</fullName>
    </recommendedName>
</protein>
<gene>
    <name evidence="1" type="ORF">KI810_14590</name>
</gene>
<sequence>MPIKKSKILLWFFIVVVLIVGAAAGYTWFTLTWSFSSGERAGYVQKFSHKGWLCKTWEGELAMVPVPGSIPEKFMFSVRSDAVAEQINRSMGKRVVLHYEQHKGVPTRCFGETEYYITSILVAE</sequence>
<reference evidence="1 2" key="1">
    <citation type="submission" date="2021-05" db="EMBL/GenBank/DDBJ databases">
        <title>The draft genome of Geobacter luticola JCM 17780.</title>
        <authorList>
            <person name="Xu Z."/>
            <person name="Masuda Y."/>
            <person name="Itoh H."/>
            <person name="Senoo K."/>
        </authorList>
    </citation>
    <scope>NUCLEOTIDE SEQUENCE [LARGE SCALE GENOMIC DNA]</scope>
    <source>
        <strain evidence="1 2">JCM 17780</strain>
    </source>
</reference>
<dbReference type="EMBL" id="JAHCVK010000009">
    <property type="protein sequence ID" value="MBT0654290.1"/>
    <property type="molecule type" value="Genomic_DNA"/>
</dbReference>
<dbReference type="Proteomes" id="UP000756860">
    <property type="component" value="Unassembled WGS sequence"/>
</dbReference>
<evidence type="ECO:0000313" key="2">
    <source>
        <dbReference type="Proteomes" id="UP000756860"/>
    </source>
</evidence>
<keyword evidence="2" id="KW-1185">Reference proteome</keyword>
<evidence type="ECO:0000313" key="1">
    <source>
        <dbReference type="EMBL" id="MBT0654290.1"/>
    </source>
</evidence>
<accession>A0ABS5SGE2</accession>
<proteinExistence type="predicted"/>
<comment type="caution">
    <text evidence="1">The sequence shown here is derived from an EMBL/GenBank/DDBJ whole genome shotgun (WGS) entry which is preliminary data.</text>
</comment>
<organism evidence="1 2">
    <name type="scientific">Geomobilimonas luticola</name>
    <dbReference type="NCBI Taxonomy" id="1114878"/>
    <lineage>
        <taxon>Bacteria</taxon>
        <taxon>Pseudomonadati</taxon>
        <taxon>Thermodesulfobacteriota</taxon>
        <taxon>Desulfuromonadia</taxon>
        <taxon>Geobacterales</taxon>
        <taxon>Geobacteraceae</taxon>
        <taxon>Geomobilimonas</taxon>
    </lineage>
</organism>
<evidence type="ECO:0008006" key="3">
    <source>
        <dbReference type="Google" id="ProtNLM"/>
    </source>
</evidence>
<dbReference type="RefSeq" id="WP_214176297.1">
    <property type="nucleotide sequence ID" value="NZ_JAHCVK010000009.1"/>
</dbReference>
<name>A0ABS5SGE2_9BACT</name>